<dbReference type="GO" id="GO:0008270">
    <property type="term" value="F:zinc ion binding"/>
    <property type="evidence" value="ECO:0007669"/>
    <property type="project" value="InterPro"/>
</dbReference>
<feature type="domain" description="Enoyl reductase (ER)" evidence="8">
    <location>
        <begin position="19"/>
        <end position="374"/>
    </location>
</feature>
<reference evidence="9" key="1">
    <citation type="submission" date="2013-07" db="EMBL/GenBank/DDBJ databases">
        <title>The Genome Sequence of Cryptococcus bestiolae CBS10118.</title>
        <authorList>
            <consortium name="The Broad Institute Genome Sequencing Platform"/>
            <person name="Cuomo C."/>
            <person name="Litvintseva A."/>
            <person name="Chen Y."/>
            <person name="Heitman J."/>
            <person name="Sun S."/>
            <person name="Springer D."/>
            <person name="Dromer F."/>
            <person name="Young S.K."/>
            <person name="Zeng Q."/>
            <person name="Gargeya S."/>
            <person name="Fitzgerald M."/>
            <person name="Abouelleil A."/>
            <person name="Alvarado L."/>
            <person name="Berlin A.M."/>
            <person name="Chapman S.B."/>
            <person name="Dewar J."/>
            <person name="Goldberg J."/>
            <person name="Griggs A."/>
            <person name="Gujja S."/>
            <person name="Hansen M."/>
            <person name="Howarth C."/>
            <person name="Imamovic A."/>
            <person name="Larimer J."/>
            <person name="McCowan C."/>
            <person name="Murphy C."/>
            <person name="Pearson M."/>
            <person name="Priest M."/>
            <person name="Roberts A."/>
            <person name="Saif S."/>
            <person name="Shea T."/>
            <person name="Sykes S."/>
            <person name="Wortman J."/>
            <person name="Nusbaum C."/>
            <person name="Birren B."/>
        </authorList>
    </citation>
    <scope>NUCLEOTIDE SEQUENCE [LARGE SCALE GENOMIC DNA]</scope>
    <source>
        <strain evidence="9">CBS 10118</strain>
    </source>
</reference>
<keyword evidence="6" id="KW-0520">NAD</keyword>
<dbReference type="InterPro" id="IPR013149">
    <property type="entry name" value="ADH-like_C"/>
</dbReference>
<keyword evidence="3 7" id="KW-0479">Metal-binding</keyword>
<gene>
    <name evidence="9" type="ORF">I302_04703</name>
    <name evidence="10" type="ORF">I302_105584</name>
</gene>
<dbReference type="InterPro" id="IPR045306">
    <property type="entry name" value="SDH-like"/>
</dbReference>
<comment type="cofactor">
    <cofactor evidence="1 7">
        <name>Zn(2+)</name>
        <dbReference type="ChEBI" id="CHEBI:29105"/>
    </cofactor>
</comment>
<dbReference type="SUPFAM" id="SSF51735">
    <property type="entry name" value="NAD(P)-binding Rossmann-fold domains"/>
    <property type="match status" value="1"/>
</dbReference>
<organism evidence="9">
    <name type="scientific">Kwoniella bestiolae CBS 10118</name>
    <dbReference type="NCBI Taxonomy" id="1296100"/>
    <lineage>
        <taxon>Eukaryota</taxon>
        <taxon>Fungi</taxon>
        <taxon>Dikarya</taxon>
        <taxon>Basidiomycota</taxon>
        <taxon>Agaricomycotina</taxon>
        <taxon>Tremellomycetes</taxon>
        <taxon>Tremellales</taxon>
        <taxon>Cryptococcaceae</taxon>
        <taxon>Kwoniella</taxon>
    </lineage>
</organism>
<dbReference type="EMBL" id="CP144544">
    <property type="protein sequence ID" value="WVW83563.1"/>
    <property type="molecule type" value="Genomic_DNA"/>
</dbReference>
<evidence type="ECO:0000256" key="5">
    <source>
        <dbReference type="ARBA" id="ARBA00023002"/>
    </source>
</evidence>
<evidence type="ECO:0000256" key="3">
    <source>
        <dbReference type="ARBA" id="ARBA00022723"/>
    </source>
</evidence>
<dbReference type="InterPro" id="IPR013154">
    <property type="entry name" value="ADH-like_N"/>
</dbReference>
<dbReference type="InterPro" id="IPR020843">
    <property type="entry name" value="ER"/>
</dbReference>
<protein>
    <submittedName>
        <fullName evidence="9">Chlorophyll synthesis pathway protein BchC</fullName>
    </submittedName>
</protein>
<dbReference type="Gene3D" id="3.90.180.10">
    <property type="entry name" value="Medium-chain alcohol dehydrogenases, catalytic domain"/>
    <property type="match status" value="1"/>
</dbReference>
<sequence>MSDTQIQVKSDNPSFVLHGIEDVKFENRSVPEIKNDECLIAVNKTGICGSDVHYLLHGRIGDFVLEQPMCLGHESSGVVVKLGPNVKNDGRIKVGERVAMEPGVSCRTCTECKSGMYELCPHMAFAATPPTQFGTLCRYYVLPADMLHPIPETVSFEDGAMMEPLAVGVHSVHALGQLQSDQVVIVFGAGPVGLLCMAVAKALGARRVIAVDIQQERLDFARSYAASDIFLPGARDPNEAMDVYCARVTEEIKTTLNIPSRDHGAVDLAIEASGAPTCIQMGINILKPAGTYVQVGMGRNMNVPLPLFHVINKQLKVLGSFRYGPGDYPLAISLVERGLIDLKPLVTHRFEFEDAKQAFEVTKLGRDEGGKGVIKAIISGPK</sequence>
<keyword evidence="4 7" id="KW-0862">Zinc</keyword>
<dbReference type="FunFam" id="3.40.50.720:FF:000068">
    <property type="entry name" value="Sorbitol dehydrogenase"/>
    <property type="match status" value="1"/>
</dbReference>
<evidence type="ECO:0000256" key="6">
    <source>
        <dbReference type="ARBA" id="ARBA00023027"/>
    </source>
</evidence>
<reference evidence="10" key="4">
    <citation type="submission" date="2024-02" db="EMBL/GenBank/DDBJ databases">
        <title>Comparative genomics of Cryptococcus and Kwoniella reveals pathogenesis evolution and contrasting modes of karyotype evolution via chromosome fusion or intercentromeric recombination.</title>
        <authorList>
            <person name="Coelho M.A."/>
            <person name="David-Palma M."/>
            <person name="Shea T."/>
            <person name="Bowers K."/>
            <person name="McGinley-Smith S."/>
            <person name="Mohammad A.W."/>
            <person name="Gnirke A."/>
            <person name="Yurkov A.M."/>
            <person name="Nowrousian M."/>
            <person name="Sun S."/>
            <person name="Cuomo C.A."/>
            <person name="Heitman J."/>
        </authorList>
    </citation>
    <scope>NUCLEOTIDE SEQUENCE</scope>
    <source>
        <strain evidence="10">CBS 10118</strain>
    </source>
</reference>
<evidence type="ECO:0000256" key="2">
    <source>
        <dbReference type="ARBA" id="ARBA00008072"/>
    </source>
</evidence>
<evidence type="ECO:0000256" key="4">
    <source>
        <dbReference type="ARBA" id="ARBA00022833"/>
    </source>
</evidence>
<reference evidence="9" key="3">
    <citation type="submission" date="2014-01" db="EMBL/GenBank/DDBJ databases">
        <title>Evolution of pathogenesis and genome organization in the Tremellales.</title>
        <authorList>
            <person name="Cuomo C."/>
            <person name="Litvintseva A."/>
            <person name="Heitman J."/>
            <person name="Chen Y."/>
            <person name="Sun S."/>
            <person name="Springer D."/>
            <person name="Dromer F."/>
            <person name="Young S."/>
            <person name="Zeng Q."/>
            <person name="Chapman S."/>
            <person name="Gujja S."/>
            <person name="Saif S."/>
            <person name="Birren B."/>
        </authorList>
    </citation>
    <scope>NUCLEOTIDE SEQUENCE</scope>
    <source>
        <strain evidence="9">CBS 10118</strain>
    </source>
</reference>
<dbReference type="CDD" id="cd05285">
    <property type="entry name" value="sorbitol_DH"/>
    <property type="match status" value="1"/>
</dbReference>
<dbReference type="InterPro" id="IPR002328">
    <property type="entry name" value="ADH_Zn_CS"/>
</dbReference>
<dbReference type="OrthoDB" id="2148442at2759"/>
<keyword evidence="5" id="KW-0560">Oxidoreductase</keyword>
<dbReference type="VEuPathDB" id="FungiDB:I302_04703"/>
<reference evidence="10" key="2">
    <citation type="submission" date="2013-07" db="EMBL/GenBank/DDBJ databases">
        <authorList>
            <consortium name="The Broad Institute Genome Sequencing Platform"/>
            <person name="Cuomo C."/>
            <person name="Litvintseva A."/>
            <person name="Chen Y."/>
            <person name="Heitman J."/>
            <person name="Sun S."/>
            <person name="Springer D."/>
            <person name="Dromer F."/>
            <person name="Young S.K."/>
            <person name="Zeng Q."/>
            <person name="Gargeya S."/>
            <person name="Fitzgerald M."/>
            <person name="Abouelleil A."/>
            <person name="Alvarado L."/>
            <person name="Berlin A.M."/>
            <person name="Chapman S.B."/>
            <person name="Dewar J."/>
            <person name="Goldberg J."/>
            <person name="Griggs A."/>
            <person name="Gujja S."/>
            <person name="Hansen M."/>
            <person name="Howarth C."/>
            <person name="Imamovic A."/>
            <person name="Larimer J."/>
            <person name="McCowan C."/>
            <person name="Murphy C."/>
            <person name="Pearson M."/>
            <person name="Priest M."/>
            <person name="Roberts A."/>
            <person name="Saif S."/>
            <person name="Shea T."/>
            <person name="Sykes S."/>
            <person name="Wortman J."/>
            <person name="Nusbaum C."/>
            <person name="Birren B."/>
        </authorList>
    </citation>
    <scope>NUCLEOTIDE SEQUENCE</scope>
    <source>
        <strain evidence="10">CBS 10118</strain>
    </source>
</reference>
<dbReference type="EMBL" id="KI894021">
    <property type="protein sequence ID" value="OCF24893.1"/>
    <property type="molecule type" value="Genomic_DNA"/>
</dbReference>
<proteinExistence type="inferred from homology"/>
<evidence type="ECO:0000313" key="11">
    <source>
        <dbReference type="Proteomes" id="UP000092730"/>
    </source>
</evidence>
<dbReference type="KEGG" id="kbi:30209102"/>
<comment type="similarity">
    <text evidence="2 7">Belongs to the zinc-containing alcohol dehydrogenase family.</text>
</comment>
<dbReference type="GO" id="GO:0003939">
    <property type="term" value="F:L-iditol 2-dehydrogenase (NAD+) activity"/>
    <property type="evidence" value="ECO:0007669"/>
    <property type="project" value="TreeGrafter"/>
</dbReference>
<name>A0A1B9G1J6_9TREE</name>
<dbReference type="STRING" id="1296100.A0A1B9G1J6"/>
<dbReference type="Proteomes" id="UP000092730">
    <property type="component" value="Chromosome 4"/>
</dbReference>
<evidence type="ECO:0000259" key="8">
    <source>
        <dbReference type="SMART" id="SM00829"/>
    </source>
</evidence>
<dbReference type="PANTHER" id="PTHR43161:SF9">
    <property type="entry name" value="SORBITOL DEHYDROGENASE"/>
    <property type="match status" value="1"/>
</dbReference>
<evidence type="ECO:0000313" key="10">
    <source>
        <dbReference type="EMBL" id="WVW83563.1"/>
    </source>
</evidence>
<dbReference type="RefSeq" id="XP_019045963.1">
    <property type="nucleotide sequence ID" value="XM_019191333.1"/>
</dbReference>
<dbReference type="Pfam" id="PF00107">
    <property type="entry name" value="ADH_zinc_N"/>
    <property type="match status" value="1"/>
</dbReference>
<dbReference type="PANTHER" id="PTHR43161">
    <property type="entry name" value="SORBITOL DEHYDROGENASE"/>
    <property type="match status" value="1"/>
</dbReference>
<dbReference type="InterPro" id="IPR011032">
    <property type="entry name" value="GroES-like_sf"/>
</dbReference>
<accession>A0A1B9G1J6</accession>
<evidence type="ECO:0000313" key="9">
    <source>
        <dbReference type="EMBL" id="OCF24893.1"/>
    </source>
</evidence>
<dbReference type="SMART" id="SM00829">
    <property type="entry name" value="PKS_ER"/>
    <property type="match status" value="1"/>
</dbReference>
<dbReference type="SUPFAM" id="SSF50129">
    <property type="entry name" value="GroES-like"/>
    <property type="match status" value="1"/>
</dbReference>
<dbReference type="AlphaFoldDB" id="A0A1B9G1J6"/>
<dbReference type="GeneID" id="30209102"/>
<dbReference type="InterPro" id="IPR036291">
    <property type="entry name" value="NAD(P)-bd_dom_sf"/>
</dbReference>
<evidence type="ECO:0000256" key="1">
    <source>
        <dbReference type="ARBA" id="ARBA00001947"/>
    </source>
</evidence>
<dbReference type="Gene3D" id="3.40.50.720">
    <property type="entry name" value="NAD(P)-binding Rossmann-like Domain"/>
    <property type="match status" value="1"/>
</dbReference>
<dbReference type="Pfam" id="PF08240">
    <property type="entry name" value="ADH_N"/>
    <property type="match status" value="1"/>
</dbReference>
<dbReference type="PROSITE" id="PS00059">
    <property type="entry name" value="ADH_ZINC"/>
    <property type="match status" value="1"/>
</dbReference>
<keyword evidence="11" id="KW-1185">Reference proteome</keyword>
<dbReference type="GO" id="GO:0006062">
    <property type="term" value="P:sorbitol catabolic process"/>
    <property type="evidence" value="ECO:0007669"/>
    <property type="project" value="TreeGrafter"/>
</dbReference>
<evidence type="ECO:0000256" key="7">
    <source>
        <dbReference type="RuleBase" id="RU361277"/>
    </source>
</evidence>